<dbReference type="GO" id="GO:0005524">
    <property type="term" value="F:ATP binding"/>
    <property type="evidence" value="ECO:0007669"/>
    <property type="project" value="UniProtKB-KW"/>
</dbReference>
<dbReference type="PROSITE" id="PS00211">
    <property type="entry name" value="ABC_TRANSPORTER_1"/>
    <property type="match status" value="1"/>
</dbReference>
<dbReference type="RefSeq" id="WP_082723993.1">
    <property type="nucleotide sequence ID" value="NZ_FNSN01000003.1"/>
</dbReference>
<dbReference type="GO" id="GO:0005886">
    <property type="term" value="C:plasma membrane"/>
    <property type="evidence" value="ECO:0007669"/>
    <property type="project" value="TreeGrafter"/>
</dbReference>
<evidence type="ECO:0000256" key="1">
    <source>
        <dbReference type="ARBA" id="ARBA00022741"/>
    </source>
</evidence>
<dbReference type="InterPro" id="IPR003593">
    <property type="entry name" value="AAA+_ATPase"/>
</dbReference>
<sequence>MTIEPESRKNRRAEERPAPTQDEENTVSVEQSAVDGAELQTRANTIIKVADHETPLRLEDVTIRYGGERNGAERVTVVEGFNMDLDAGEMHCVAGRSGSGKTSILTVSAGLTLPTSGRVFWEDAPLDAMNDDEVADRRRALIGYVDQGGALIEGMSALENVLLPAVPDGEVEQRTEMAKDLLELVGLGKRIKHRPAQLSGGERQRVAIARALILGTRVLVVDEPTASLDRAAANKIIGILKDTTKDGISVLVASHDHELIRVSDSMTELN</sequence>
<dbReference type="InterPro" id="IPR027417">
    <property type="entry name" value="P-loop_NTPase"/>
</dbReference>
<dbReference type="STRING" id="156980.SAMN04489745_1643"/>
<keyword evidence="5" id="KW-0449">Lipoprotein</keyword>
<dbReference type="InterPro" id="IPR017871">
    <property type="entry name" value="ABC_transporter-like_CS"/>
</dbReference>
<accession>A0A1H4NEZ1</accession>
<keyword evidence="1" id="KW-0547">Nucleotide-binding</keyword>
<dbReference type="EMBL" id="FNSN01000003">
    <property type="protein sequence ID" value="SEB93664.1"/>
    <property type="molecule type" value="Genomic_DNA"/>
</dbReference>
<feature type="compositionally biased region" description="Basic and acidic residues" evidence="3">
    <location>
        <begin position="1"/>
        <end position="17"/>
    </location>
</feature>
<dbReference type="PROSITE" id="PS50893">
    <property type="entry name" value="ABC_TRANSPORTER_2"/>
    <property type="match status" value="1"/>
</dbReference>
<dbReference type="InterPro" id="IPR003439">
    <property type="entry name" value="ABC_transporter-like_ATP-bd"/>
</dbReference>
<dbReference type="Pfam" id="PF00005">
    <property type="entry name" value="ABC_tran"/>
    <property type="match status" value="1"/>
</dbReference>
<dbReference type="InterPro" id="IPR015854">
    <property type="entry name" value="ABC_transpr_LolD-like"/>
</dbReference>
<organism evidence="5 6">
    <name type="scientific">Arthrobacter woluwensis</name>
    <dbReference type="NCBI Taxonomy" id="156980"/>
    <lineage>
        <taxon>Bacteria</taxon>
        <taxon>Bacillati</taxon>
        <taxon>Actinomycetota</taxon>
        <taxon>Actinomycetes</taxon>
        <taxon>Micrococcales</taxon>
        <taxon>Micrococcaceae</taxon>
        <taxon>Arthrobacter</taxon>
    </lineage>
</organism>
<name>A0A1H4NEZ1_9MICC</name>
<feature type="region of interest" description="Disordered" evidence="3">
    <location>
        <begin position="1"/>
        <end position="36"/>
    </location>
</feature>
<gene>
    <name evidence="5" type="ORF">SAMN04489745_1643</name>
</gene>
<evidence type="ECO:0000256" key="2">
    <source>
        <dbReference type="ARBA" id="ARBA00022840"/>
    </source>
</evidence>
<reference evidence="5 6" key="1">
    <citation type="submission" date="2016-10" db="EMBL/GenBank/DDBJ databases">
        <authorList>
            <person name="de Groot N.N."/>
        </authorList>
    </citation>
    <scope>NUCLEOTIDE SEQUENCE [LARGE SCALE GENOMIC DNA]</scope>
    <source>
        <strain evidence="5 6">DSM 10495</strain>
    </source>
</reference>
<dbReference type="GO" id="GO:0022857">
    <property type="term" value="F:transmembrane transporter activity"/>
    <property type="evidence" value="ECO:0007669"/>
    <property type="project" value="TreeGrafter"/>
</dbReference>
<proteinExistence type="predicted"/>
<evidence type="ECO:0000256" key="3">
    <source>
        <dbReference type="SAM" id="MobiDB-lite"/>
    </source>
</evidence>
<keyword evidence="2" id="KW-0067">ATP-binding</keyword>
<evidence type="ECO:0000313" key="6">
    <source>
        <dbReference type="Proteomes" id="UP000182652"/>
    </source>
</evidence>
<dbReference type="AlphaFoldDB" id="A0A1H4NEZ1"/>
<dbReference type="SMART" id="SM00382">
    <property type="entry name" value="AAA"/>
    <property type="match status" value="1"/>
</dbReference>
<feature type="domain" description="ABC transporter" evidence="4">
    <location>
        <begin position="56"/>
        <end position="270"/>
    </location>
</feature>
<evidence type="ECO:0000259" key="4">
    <source>
        <dbReference type="PROSITE" id="PS50893"/>
    </source>
</evidence>
<keyword evidence="6" id="KW-1185">Reference proteome</keyword>
<dbReference type="GO" id="GO:0016887">
    <property type="term" value="F:ATP hydrolysis activity"/>
    <property type="evidence" value="ECO:0007669"/>
    <property type="project" value="InterPro"/>
</dbReference>
<dbReference type="Gene3D" id="3.40.50.300">
    <property type="entry name" value="P-loop containing nucleotide triphosphate hydrolases"/>
    <property type="match status" value="1"/>
</dbReference>
<dbReference type="PANTHER" id="PTHR24220">
    <property type="entry name" value="IMPORT ATP-BINDING PROTEIN"/>
    <property type="match status" value="1"/>
</dbReference>
<dbReference type="Proteomes" id="UP000182652">
    <property type="component" value="Unassembled WGS sequence"/>
</dbReference>
<evidence type="ECO:0000313" key="5">
    <source>
        <dbReference type="EMBL" id="SEB93664.1"/>
    </source>
</evidence>
<dbReference type="SUPFAM" id="SSF52540">
    <property type="entry name" value="P-loop containing nucleoside triphosphate hydrolases"/>
    <property type="match status" value="1"/>
</dbReference>
<protein>
    <submittedName>
        <fullName evidence="5">ABC-type lipoprotein export system, ATPase component</fullName>
    </submittedName>
</protein>